<evidence type="ECO:0000313" key="2">
    <source>
        <dbReference type="Proteomes" id="UP000031036"/>
    </source>
</evidence>
<proteinExistence type="predicted"/>
<dbReference type="AlphaFoldDB" id="A0A0B2VCJ6"/>
<name>A0A0B2VCJ6_TOXCA</name>
<dbReference type="Proteomes" id="UP000031036">
    <property type="component" value="Unassembled WGS sequence"/>
</dbReference>
<dbReference type="EMBL" id="JPKZ01001944">
    <property type="protein sequence ID" value="KHN79167.1"/>
    <property type="molecule type" value="Genomic_DNA"/>
</dbReference>
<reference evidence="1 2" key="1">
    <citation type="submission" date="2014-11" db="EMBL/GenBank/DDBJ databases">
        <title>Genetic blueprint of the zoonotic pathogen Toxocara canis.</title>
        <authorList>
            <person name="Zhu X.-Q."/>
            <person name="Korhonen P.K."/>
            <person name="Cai H."/>
            <person name="Young N.D."/>
            <person name="Nejsum P."/>
            <person name="von Samson-Himmelstjerna G."/>
            <person name="Boag P.R."/>
            <person name="Tan P."/>
            <person name="Li Q."/>
            <person name="Min J."/>
            <person name="Yang Y."/>
            <person name="Wang X."/>
            <person name="Fang X."/>
            <person name="Hall R.S."/>
            <person name="Hofmann A."/>
            <person name="Sternberg P.W."/>
            <person name="Jex A.R."/>
            <person name="Gasser R.B."/>
        </authorList>
    </citation>
    <scope>NUCLEOTIDE SEQUENCE [LARGE SCALE GENOMIC DNA]</scope>
    <source>
        <strain evidence="1">PN_DK_2014</strain>
    </source>
</reference>
<sequence length="130" mass="14379">MKNRSTENIVIPGFRDRDFAITVFIHRAQLTTANELEPSREIKNTSGNSGNATGVNHLCATRECLMYRCAVALMATPTTSPVAIVIRREELMASAADPNSAPIRRHYMNENAETQSHLLVAFSQKFAETA</sequence>
<organism evidence="1 2">
    <name type="scientific">Toxocara canis</name>
    <name type="common">Canine roundworm</name>
    <dbReference type="NCBI Taxonomy" id="6265"/>
    <lineage>
        <taxon>Eukaryota</taxon>
        <taxon>Metazoa</taxon>
        <taxon>Ecdysozoa</taxon>
        <taxon>Nematoda</taxon>
        <taxon>Chromadorea</taxon>
        <taxon>Rhabditida</taxon>
        <taxon>Spirurina</taxon>
        <taxon>Ascaridomorpha</taxon>
        <taxon>Ascaridoidea</taxon>
        <taxon>Toxocaridae</taxon>
        <taxon>Toxocara</taxon>
    </lineage>
</organism>
<evidence type="ECO:0000313" key="1">
    <source>
        <dbReference type="EMBL" id="KHN79167.1"/>
    </source>
</evidence>
<keyword evidence="2" id="KW-1185">Reference proteome</keyword>
<accession>A0A0B2VCJ6</accession>
<gene>
    <name evidence="1" type="ORF">Tcan_06326</name>
</gene>
<comment type="caution">
    <text evidence="1">The sequence shown here is derived from an EMBL/GenBank/DDBJ whole genome shotgun (WGS) entry which is preliminary data.</text>
</comment>
<protein>
    <submittedName>
        <fullName evidence="1">Uncharacterized protein</fullName>
    </submittedName>
</protein>